<comment type="caution">
    <text evidence="1">The sequence shown here is derived from an EMBL/GenBank/DDBJ whole genome shotgun (WGS) entry which is preliminary data.</text>
</comment>
<sequence>MPLSSIVKILDSEVDYIRLCNIVPYSITSEGTSRRFPQLDWGSFNYDNREQRKLSFLGRDSKKLPELIFPRTHRHYLSSCGKMLNGVVQPRKITSLLRSNLRQSDEFILPPHRCTNLAMMKEENHFIQEPYNFVTMSRNELFPKSRGEYDSEYKI</sequence>
<evidence type="ECO:0000313" key="2">
    <source>
        <dbReference type="Proteomes" id="UP001642483"/>
    </source>
</evidence>
<dbReference type="EMBL" id="CAWYQH010000097">
    <property type="protein sequence ID" value="CAK8683284.1"/>
    <property type="molecule type" value="Genomic_DNA"/>
</dbReference>
<organism evidence="1 2">
    <name type="scientific">Clavelina lepadiformis</name>
    <name type="common">Light-bulb sea squirt</name>
    <name type="synonym">Ascidia lepadiformis</name>
    <dbReference type="NCBI Taxonomy" id="159417"/>
    <lineage>
        <taxon>Eukaryota</taxon>
        <taxon>Metazoa</taxon>
        <taxon>Chordata</taxon>
        <taxon>Tunicata</taxon>
        <taxon>Ascidiacea</taxon>
        <taxon>Aplousobranchia</taxon>
        <taxon>Clavelinidae</taxon>
        <taxon>Clavelina</taxon>
    </lineage>
</organism>
<evidence type="ECO:0000313" key="1">
    <source>
        <dbReference type="EMBL" id="CAK8683284.1"/>
    </source>
</evidence>
<protein>
    <submittedName>
        <fullName evidence="1">Uncharacterized protein</fullName>
    </submittedName>
</protein>
<keyword evidence="2" id="KW-1185">Reference proteome</keyword>
<reference evidence="1 2" key="1">
    <citation type="submission" date="2024-02" db="EMBL/GenBank/DDBJ databases">
        <authorList>
            <person name="Daric V."/>
            <person name="Darras S."/>
        </authorList>
    </citation>
    <scope>NUCLEOTIDE SEQUENCE [LARGE SCALE GENOMIC DNA]</scope>
</reference>
<name>A0ABP0FXL3_CLALP</name>
<proteinExistence type="predicted"/>
<dbReference type="Proteomes" id="UP001642483">
    <property type="component" value="Unassembled WGS sequence"/>
</dbReference>
<gene>
    <name evidence="1" type="ORF">CVLEPA_LOCUS14372</name>
</gene>
<accession>A0ABP0FXL3</accession>